<protein>
    <recommendedName>
        <fullName evidence="2">site-specific DNA-methyltransferase (adenine-specific)</fullName>
        <ecNumber evidence="2">2.1.1.72</ecNumber>
    </recommendedName>
</protein>
<dbReference type="InterPro" id="IPR003356">
    <property type="entry name" value="DNA_methylase_A-5"/>
</dbReference>
<dbReference type="AlphaFoldDB" id="A0AB37HGL1"/>
<dbReference type="Gene3D" id="1.20.1260.30">
    <property type="match status" value="1"/>
</dbReference>
<dbReference type="GO" id="GO:0003677">
    <property type="term" value="F:DNA binding"/>
    <property type="evidence" value="ECO:0007669"/>
    <property type="project" value="InterPro"/>
</dbReference>
<comment type="catalytic activity">
    <reaction evidence="7">
        <text>a 2'-deoxyadenosine in DNA + S-adenosyl-L-methionine = an N(6)-methyl-2'-deoxyadenosine in DNA + S-adenosyl-L-homocysteine + H(+)</text>
        <dbReference type="Rhea" id="RHEA:15197"/>
        <dbReference type="Rhea" id="RHEA-COMP:12418"/>
        <dbReference type="Rhea" id="RHEA-COMP:12419"/>
        <dbReference type="ChEBI" id="CHEBI:15378"/>
        <dbReference type="ChEBI" id="CHEBI:57856"/>
        <dbReference type="ChEBI" id="CHEBI:59789"/>
        <dbReference type="ChEBI" id="CHEBI:90615"/>
        <dbReference type="ChEBI" id="CHEBI:90616"/>
        <dbReference type="EC" id="2.1.1.72"/>
    </reaction>
</comment>
<dbReference type="RefSeq" id="WP_107921193.1">
    <property type="nucleotide sequence ID" value="NZ_CP066701.1"/>
</dbReference>
<dbReference type="Pfam" id="PF02384">
    <property type="entry name" value="N6_Mtase"/>
    <property type="match status" value="1"/>
</dbReference>
<evidence type="ECO:0000256" key="3">
    <source>
        <dbReference type="ARBA" id="ARBA00022603"/>
    </source>
</evidence>
<evidence type="ECO:0000259" key="9">
    <source>
        <dbReference type="Pfam" id="PF12161"/>
    </source>
</evidence>
<dbReference type="GO" id="GO:0009307">
    <property type="term" value="P:DNA restriction-modification system"/>
    <property type="evidence" value="ECO:0007669"/>
    <property type="project" value="UniProtKB-KW"/>
</dbReference>
<dbReference type="InterPro" id="IPR022749">
    <property type="entry name" value="D12N6_MeTrfase_N"/>
</dbReference>
<keyword evidence="5" id="KW-0949">S-adenosyl-L-methionine</keyword>
<dbReference type="PANTHER" id="PTHR42933:SF4">
    <property type="entry name" value="TYPE I RESTRICTION ENZYME ECOKI METHYLASE SUBUNIT"/>
    <property type="match status" value="1"/>
</dbReference>
<dbReference type="EMBL" id="CP066701">
    <property type="protein sequence ID" value="QQX24880.1"/>
    <property type="molecule type" value="Genomic_DNA"/>
</dbReference>
<dbReference type="PRINTS" id="PR00507">
    <property type="entry name" value="N12N6MTFRASE"/>
</dbReference>
<evidence type="ECO:0000256" key="4">
    <source>
        <dbReference type="ARBA" id="ARBA00022679"/>
    </source>
</evidence>
<sequence>MSIETLVKRIQNIMRQDAGVDGDAQRISQLVWMLFLKVYDAKEEFWEFEEDDFESILPEECRWRNWAIDNKDGEALTGDDLLEFVNNELFPTLKVLEVDAHTEKRKAIVKYVFEDANNYMKNGTLLRQVINVLNEVDFTENEERHAFNDIYENILKDLQSAGSSGEFYTPRSVTEFMVEMLQPKIDEKIADFACGTGGFLTSALAYMEDQIKTPEDQETVQKNLFGIEKKPLPYLLAITNMILHDIDAPNILHDNSLSKNVRDYKDEDKYDVIVMNPPYGGTEETSIQNNFPVALQSSETADLFMALIIYRLKQNGRVAVVLPNSFLFGDDKGKVAVRKKLLEECNLHTIVRLPEGVFSPYTSIPTNLLFFDKTGSTKEVWYFEHPLPEGYARYSKTRPLRKSEFELEKAWWNNRVENDYAWKVSIENIIQTGYNLNFRNPHSANNNDGNKTAIELVQELEQSQKNVLALLSALEKELM</sequence>
<keyword evidence="6" id="KW-0680">Restriction system</keyword>
<evidence type="ECO:0000256" key="7">
    <source>
        <dbReference type="ARBA" id="ARBA00047942"/>
    </source>
</evidence>
<feature type="domain" description="N6 adenine-specific DNA methyltransferase N-terminal" evidence="9">
    <location>
        <begin position="6"/>
        <end position="131"/>
    </location>
</feature>
<evidence type="ECO:0000256" key="6">
    <source>
        <dbReference type="ARBA" id="ARBA00022747"/>
    </source>
</evidence>
<dbReference type="EC" id="2.1.1.72" evidence="2"/>
<feature type="domain" description="DNA methylase adenine-specific" evidence="8">
    <location>
        <begin position="143"/>
        <end position="445"/>
    </location>
</feature>
<evidence type="ECO:0000256" key="2">
    <source>
        <dbReference type="ARBA" id="ARBA00011900"/>
    </source>
</evidence>
<keyword evidence="3 10" id="KW-0489">Methyltransferase</keyword>
<evidence type="ECO:0000313" key="10">
    <source>
        <dbReference type="EMBL" id="QQX24880.1"/>
    </source>
</evidence>
<reference evidence="10 11" key="1">
    <citation type="submission" date="2020-12" db="EMBL/GenBank/DDBJ databases">
        <title>Taxonomic evaluation of the Bacillus sporothermodurans group of bacteria based on whole genome sequences.</title>
        <authorList>
            <person name="Fiedler G."/>
            <person name="Herbstmann A.-D."/>
            <person name="Doll E."/>
            <person name="Wenning M."/>
            <person name="Brinks E."/>
            <person name="Kabisch J."/>
            <person name="Breitenwieser F."/>
            <person name="Lappann M."/>
            <person name="Boehnlein C."/>
            <person name="Franz C."/>
        </authorList>
    </citation>
    <scope>NUCLEOTIDE SEQUENCE [LARGE SCALE GENOMIC DNA]</scope>
    <source>
        <strain evidence="10 11">DSM 10599</strain>
    </source>
</reference>
<comment type="similarity">
    <text evidence="1">Belongs to the N(4)/N(6)-methyltransferase family.</text>
</comment>
<dbReference type="InterPro" id="IPR038333">
    <property type="entry name" value="T1MK-like_N_sf"/>
</dbReference>
<dbReference type="InterPro" id="IPR029063">
    <property type="entry name" value="SAM-dependent_MTases_sf"/>
</dbReference>
<accession>A0AB37HGL1</accession>
<evidence type="ECO:0000259" key="8">
    <source>
        <dbReference type="Pfam" id="PF02384"/>
    </source>
</evidence>
<gene>
    <name evidence="10" type="ORF">JGZ69_19445</name>
</gene>
<evidence type="ECO:0000256" key="1">
    <source>
        <dbReference type="ARBA" id="ARBA00006594"/>
    </source>
</evidence>
<dbReference type="REBASE" id="458370">
    <property type="entry name" value="M.Bsp10599ORF19445P"/>
</dbReference>
<evidence type="ECO:0000313" key="11">
    <source>
        <dbReference type="Proteomes" id="UP000595512"/>
    </source>
</evidence>
<dbReference type="GO" id="GO:0008170">
    <property type="term" value="F:N-methyltransferase activity"/>
    <property type="evidence" value="ECO:0007669"/>
    <property type="project" value="InterPro"/>
</dbReference>
<dbReference type="InterPro" id="IPR051537">
    <property type="entry name" value="DNA_Adenine_Mtase"/>
</dbReference>
<dbReference type="Gene3D" id="3.40.50.150">
    <property type="entry name" value="Vaccinia Virus protein VP39"/>
    <property type="match status" value="1"/>
</dbReference>
<dbReference type="GO" id="GO:0009007">
    <property type="term" value="F:site-specific DNA-methyltransferase (adenine-specific) activity"/>
    <property type="evidence" value="ECO:0007669"/>
    <property type="project" value="UniProtKB-EC"/>
</dbReference>
<dbReference type="GO" id="GO:0032259">
    <property type="term" value="P:methylation"/>
    <property type="evidence" value="ECO:0007669"/>
    <property type="project" value="UniProtKB-KW"/>
</dbReference>
<dbReference type="Pfam" id="PF12161">
    <property type="entry name" value="HsdM_N"/>
    <property type="match status" value="1"/>
</dbReference>
<dbReference type="SUPFAM" id="SSF53335">
    <property type="entry name" value="S-adenosyl-L-methionine-dependent methyltransferases"/>
    <property type="match status" value="1"/>
</dbReference>
<dbReference type="PROSITE" id="PS00092">
    <property type="entry name" value="N6_MTASE"/>
    <property type="match status" value="1"/>
</dbReference>
<evidence type="ECO:0000256" key="5">
    <source>
        <dbReference type="ARBA" id="ARBA00022691"/>
    </source>
</evidence>
<dbReference type="PANTHER" id="PTHR42933">
    <property type="entry name" value="SLR6095 PROTEIN"/>
    <property type="match status" value="1"/>
</dbReference>
<name>A0AB37HGL1_9BACI</name>
<organism evidence="10 11">
    <name type="scientific">Heyndrickxia sporothermodurans</name>
    <dbReference type="NCBI Taxonomy" id="46224"/>
    <lineage>
        <taxon>Bacteria</taxon>
        <taxon>Bacillati</taxon>
        <taxon>Bacillota</taxon>
        <taxon>Bacilli</taxon>
        <taxon>Bacillales</taxon>
        <taxon>Bacillaceae</taxon>
        <taxon>Heyndrickxia</taxon>
    </lineage>
</organism>
<keyword evidence="4" id="KW-0808">Transferase</keyword>
<proteinExistence type="inferred from homology"/>
<dbReference type="InterPro" id="IPR002052">
    <property type="entry name" value="DNA_methylase_N6_adenine_CS"/>
</dbReference>
<dbReference type="KEGG" id="hspo:JGZ69_19445"/>
<dbReference type="Proteomes" id="UP000595512">
    <property type="component" value="Chromosome"/>
</dbReference>